<evidence type="ECO:0000256" key="12">
    <source>
        <dbReference type="ARBA" id="ARBA00023136"/>
    </source>
</evidence>
<keyword evidence="4 13" id="KW-0812">Transmembrane</keyword>
<evidence type="ECO:0000256" key="4">
    <source>
        <dbReference type="ARBA" id="ARBA00022692"/>
    </source>
</evidence>
<dbReference type="STRING" id="525909.Afer_1301"/>
<dbReference type="InterPro" id="IPR017938">
    <property type="entry name" value="Riboflavin_synthase-like_b-brl"/>
</dbReference>
<evidence type="ECO:0000256" key="1">
    <source>
        <dbReference type="ARBA" id="ARBA00001974"/>
    </source>
</evidence>
<dbReference type="GO" id="GO:0046872">
    <property type="term" value="F:metal ion binding"/>
    <property type="evidence" value="ECO:0007669"/>
    <property type="project" value="UniProtKB-KW"/>
</dbReference>
<dbReference type="Proteomes" id="UP000000771">
    <property type="component" value="Chromosome"/>
</dbReference>
<keyword evidence="8 13" id="KW-1133">Transmembrane helix</keyword>
<protein>
    <submittedName>
        <fullName evidence="15">Ferric reductase domain protein transmembrane component</fullName>
    </submittedName>
</protein>
<dbReference type="eggNOG" id="COG4097">
    <property type="taxonomic scope" value="Bacteria"/>
</dbReference>
<dbReference type="SUPFAM" id="SSF63380">
    <property type="entry name" value="Riboflavin synthase domain-like"/>
    <property type="match status" value="1"/>
</dbReference>
<evidence type="ECO:0000256" key="9">
    <source>
        <dbReference type="ARBA" id="ARBA00023002"/>
    </source>
</evidence>
<dbReference type="InterPro" id="IPR050415">
    <property type="entry name" value="MRET"/>
</dbReference>
<reference evidence="15 16" key="1">
    <citation type="journal article" date="2009" name="Stand. Genomic Sci.">
        <title>Complete genome sequence of Acidimicrobium ferrooxidans type strain (ICP).</title>
        <authorList>
            <person name="Clum A."/>
            <person name="Nolan M."/>
            <person name="Lang E."/>
            <person name="Glavina Del Rio T."/>
            <person name="Tice H."/>
            <person name="Copeland A."/>
            <person name="Cheng J.F."/>
            <person name="Lucas S."/>
            <person name="Chen F."/>
            <person name="Bruce D."/>
            <person name="Goodwin L."/>
            <person name="Pitluck S."/>
            <person name="Ivanova N."/>
            <person name="Mavrommatis K."/>
            <person name="Mikhailova N."/>
            <person name="Pati A."/>
            <person name="Chen A."/>
            <person name="Palaniappan K."/>
            <person name="Goker M."/>
            <person name="Spring S."/>
            <person name="Land M."/>
            <person name="Hauser L."/>
            <person name="Chang Y.J."/>
            <person name="Jeffries C.C."/>
            <person name="Chain P."/>
            <person name="Bristow J."/>
            <person name="Eisen J.A."/>
            <person name="Markowitz V."/>
            <person name="Hugenholtz P."/>
            <person name="Kyrpides N.C."/>
            <person name="Klenk H.P."/>
            <person name="Lapidus A."/>
        </authorList>
    </citation>
    <scope>NUCLEOTIDE SEQUENCE [LARGE SCALE GENOMIC DNA]</scope>
    <source>
        <strain evidence="16">DSM 10331 / JCM 15462 / NBRC 103882 / ICP</strain>
    </source>
</reference>
<keyword evidence="9" id="KW-0560">Oxidoreductase</keyword>
<organism evidence="15 16">
    <name type="scientific">Acidimicrobium ferrooxidans (strain DSM 10331 / JCM 15462 / NBRC 103882 / ICP)</name>
    <dbReference type="NCBI Taxonomy" id="525909"/>
    <lineage>
        <taxon>Bacteria</taxon>
        <taxon>Bacillati</taxon>
        <taxon>Actinomycetota</taxon>
        <taxon>Acidimicrobiia</taxon>
        <taxon>Acidimicrobiales</taxon>
        <taxon>Acidimicrobiaceae</taxon>
        <taxon>Acidimicrobium</taxon>
    </lineage>
</organism>
<feature type="transmembrane region" description="Helical" evidence="13">
    <location>
        <begin position="169"/>
        <end position="190"/>
    </location>
</feature>
<evidence type="ECO:0000256" key="11">
    <source>
        <dbReference type="ARBA" id="ARBA00023014"/>
    </source>
</evidence>
<keyword evidence="3" id="KW-0285">Flavoprotein</keyword>
<evidence type="ECO:0000256" key="13">
    <source>
        <dbReference type="SAM" id="Phobius"/>
    </source>
</evidence>
<evidence type="ECO:0000256" key="3">
    <source>
        <dbReference type="ARBA" id="ARBA00022630"/>
    </source>
</evidence>
<evidence type="ECO:0000256" key="10">
    <source>
        <dbReference type="ARBA" id="ARBA00023004"/>
    </source>
</evidence>
<gene>
    <name evidence="15" type="ordered locus">Afer_1301</name>
</gene>
<feature type="transmembrane region" description="Helical" evidence="13">
    <location>
        <begin position="132"/>
        <end position="157"/>
    </location>
</feature>
<dbReference type="PANTHER" id="PTHR47354:SF8">
    <property type="entry name" value="1,2-PHENYLACETYL-COA EPOXIDASE, SUBUNIT E"/>
    <property type="match status" value="1"/>
</dbReference>
<comment type="subcellular location">
    <subcellularLocation>
        <location evidence="2">Membrane</location>
        <topology evidence="2">Multi-pass membrane protein</topology>
    </subcellularLocation>
</comment>
<name>C7LZS3_ACIFD</name>
<dbReference type="Gene3D" id="2.40.30.10">
    <property type="entry name" value="Translation factors"/>
    <property type="match status" value="1"/>
</dbReference>
<feature type="transmembrane region" description="Helical" evidence="13">
    <location>
        <begin position="98"/>
        <end position="120"/>
    </location>
</feature>
<dbReference type="InterPro" id="IPR039261">
    <property type="entry name" value="FNR_nucleotide-bd"/>
</dbReference>
<keyword evidence="5" id="KW-0001">2Fe-2S</keyword>
<evidence type="ECO:0000313" key="16">
    <source>
        <dbReference type="Proteomes" id="UP000000771"/>
    </source>
</evidence>
<dbReference type="InterPro" id="IPR013112">
    <property type="entry name" value="FAD-bd_8"/>
</dbReference>
<keyword evidence="7" id="KW-0274">FAD</keyword>
<dbReference type="GO" id="GO:0050660">
    <property type="term" value="F:flavin adenine dinucleotide binding"/>
    <property type="evidence" value="ECO:0007669"/>
    <property type="project" value="TreeGrafter"/>
</dbReference>
<dbReference type="AlphaFoldDB" id="C7LZS3"/>
<keyword evidence="12 13" id="KW-0472">Membrane</keyword>
<dbReference type="Gene3D" id="3.40.50.80">
    <property type="entry name" value="Nucleotide-binding domain of ferredoxin-NADP reductase (FNR) module"/>
    <property type="match status" value="1"/>
</dbReference>
<dbReference type="Pfam" id="PF08022">
    <property type="entry name" value="FAD_binding_8"/>
    <property type="match status" value="1"/>
</dbReference>
<dbReference type="PROSITE" id="PS51384">
    <property type="entry name" value="FAD_FR"/>
    <property type="match status" value="1"/>
</dbReference>
<feature type="transmembrane region" description="Helical" evidence="13">
    <location>
        <begin position="20"/>
        <end position="40"/>
    </location>
</feature>
<dbReference type="Pfam" id="PF01794">
    <property type="entry name" value="Ferric_reduct"/>
    <property type="match status" value="1"/>
</dbReference>
<dbReference type="InterPro" id="IPR013130">
    <property type="entry name" value="Fe3_Rdtase_TM_dom"/>
</dbReference>
<accession>C7LZS3</accession>
<evidence type="ECO:0000256" key="7">
    <source>
        <dbReference type="ARBA" id="ARBA00022827"/>
    </source>
</evidence>
<evidence type="ECO:0000256" key="5">
    <source>
        <dbReference type="ARBA" id="ARBA00022714"/>
    </source>
</evidence>
<sequence>MSAAVESSTWASERPRRAGADVLAVVFGVAVGVALAAPVVDGTLAEVHAPGGSLLAASTLTGLVGSVLAWIMVVLASRMPWLDQAIGQPRVMRWHRQVAPWAIGLITAHVILAIGAAAVATHTSFFGATGQVVTSSVGLVEATIAAVVLVVVGAISVPWVRSRIPRERWWAVHLALYGALVLAVAHELALGPTFIRHPLARAVWIVAWVLAALGVIVFRLIKPWRLSRALDLRVAGVRTLGDGRYVEVEVAVARPLSFRGGQYCLWRLDVPGRRLEAHPFTVLHGREPGGLRLVARRIGDFTDDLANVGLGSRVRIEGPYGSFTVAERSERRAILVAGGAGQTATLALLADLDAAARPQVIVRVSDEADLVLGDEIRRLVAERHGSVRVLVGSRREVPLSAIFEGVGELRSADVWIAGPPAFVTAVGAVALQRGARRRAIHGDPYTI</sequence>
<feature type="domain" description="FAD-binding FR-type" evidence="14">
    <location>
        <begin position="227"/>
        <end position="326"/>
    </location>
</feature>
<keyword evidence="16" id="KW-1185">Reference proteome</keyword>
<evidence type="ECO:0000256" key="6">
    <source>
        <dbReference type="ARBA" id="ARBA00022723"/>
    </source>
</evidence>
<proteinExistence type="predicted"/>
<dbReference type="RefSeq" id="WP_015798717.1">
    <property type="nucleotide sequence ID" value="NC_013124.1"/>
</dbReference>
<keyword evidence="11" id="KW-0411">Iron-sulfur</keyword>
<dbReference type="InterPro" id="IPR017927">
    <property type="entry name" value="FAD-bd_FR_type"/>
</dbReference>
<evidence type="ECO:0000256" key="8">
    <source>
        <dbReference type="ARBA" id="ARBA00022989"/>
    </source>
</evidence>
<keyword evidence="10" id="KW-0408">Iron</keyword>
<dbReference type="GO" id="GO:0016491">
    <property type="term" value="F:oxidoreductase activity"/>
    <property type="evidence" value="ECO:0007669"/>
    <property type="project" value="UniProtKB-KW"/>
</dbReference>
<dbReference type="GO" id="GO:0051537">
    <property type="term" value="F:2 iron, 2 sulfur cluster binding"/>
    <property type="evidence" value="ECO:0007669"/>
    <property type="project" value="UniProtKB-KW"/>
</dbReference>
<keyword evidence="6" id="KW-0479">Metal-binding</keyword>
<evidence type="ECO:0000313" key="15">
    <source>
        <dbReference type="EMBL" id="ACU54231.1"/>
    </source>
</evidence>
<dbReference type="SUPFAM" id="SSF52343">
    <property type="entry name" value="Ferredoxin reductase-like, C-terminal NADP-linked domain"/>
    <property type="match status" value="1"/>
</dbReference>
<feature type="transmembrane region" description="Helical" evidence="13">
    <location>
        <begin position="52"/>
        <end position="77"/>
    </location>
</feature>
<dbReference type="EMBL" id="CP001631">
    <property type="protein sequence ID" value="ACU54231.1"/>
    <property type="molecule type" value="Genomic_DNA"/>
</dbReference>
<evidence type="ECO:0000256" key="2">
    <source>
        <dbReference type="ARBA" id="ARBA00004141"/>
    </source>
</evidence>
<dbReference type="PANTHER" id="PTHR47354">
    <property type="entry name" value="NADH OXIDOREDUCTASE HCR"/>
    <property type="match status" value="1"/>
</dbReference>
<dbReference type="GO" id="GO:0016020">
    <property type="term" value="C:membrane"/>
    <property type="evidence" value="ECO:0007669"/>
    <property type="project" value="UniProtKB-SubCell"/>
</dbReference>
<feature type="transmembrane region" description="Helical" evidence="13">
    <location>
        <begin position="202"/>
        <end position="221"/>
    </location>
</feature>
<comment type="cofactor">
    <cofactor evidence="1">
        <name>FAD</name>
        <dbReference type="ChEBI" id="CHEBI:57692"/>
    </cofactor>
</comment>
<dbReference type="HOGENOM" id="CLU_003827_19_1_11"/>
<evidence type="ECO:0000259" key="14">
    <source>
        <dbReference type="PROSITE" id="PS51384"/>
    </source>
</evidence>
<dbReference type="KEGG" id="afo:Afer_1301"/>